<evidence type="ECO:0000313" key="4">
    <source>
        <dbReference type="Proteomes" id="UP000075583"/>
    </source>
</evidence>
<gene>
    <name evidence="3" type="ORF">MB14_07315</name>
</gene>
<keyword evidence="1" id="KW-0597">Phosphoprotein</keyword>
<proteinExistence type="predicted"/>
<dbReference type="Proteomes" id="UP000075583">
    <property type="component" value="Unassembled WGS sequence"/>
</dbReference>
<dbReference type="InterPro" id="IPR052893">
    <property type="entry name" value="TCS_response_regulator"/>
</dbReference>
<comment type="caution">
    <text evidence="3">The sequence shown here is derived from an EMBL/GenBank/DDBJ whole genome shotgun (WGS) entry which is preliminary data.</text>
</comment>
<dbReference type="CDD" id="cd17557">
    <property type="entry name" value="REC_Rcp-like"/>
    <property type="match status" value="1"/>
</dbReference>
<dbReference type="PANTHER" id="PTHR44520:SF2">
    <property type="entry name" value="RESPONSE REGULATOR RCP1"/>
    <property type="match status" value="1"/>
</dbReference>
<dbReference type="GO" id="GO:0000160">
    <property type="term" value="P:phosphorelay signal transduction system"/>
    <property type="evidence" value="ECO:0007669"/>
    <property type="project" value="InterPro"/>
</dbReference>
<evidence type="ECO:0000256" key="1">
    <source>
        <dbReference type="PROSITE-ProRule" id="PRU00169"/>
    </source>
</evidence>
<dbReference type="PROSITE" id="PS50110">
    <property type="entry name" value="RESPONSE_REGULATORY"/>
    <property type="match status" value="1"/>
</dbReference>
<dbReference type="InterPro" id="IPR011006">
    <property type="entry name" value="CheY-like_superfamily"/>
</dbReference>
<name>A0A150X8D9_ROSEK</name>
<dbReference type="PANTHER" id="PTHR44520">
    <property type="entry name" value="RESPONSE REGULATOR RCP1-RELATED"/>
    <property type="match status" value="1"/>
</dbReference>
<dbReference type="Gene3D" id="3.40.50.2300">
    <property type="match status" value="1"/>
</dbReference>
<dbReference type="OrthoDB" id="7631574at2"/>
<dbReference type="InterPro" id="IPR001789">
    <property type="entry name" value="Sig_transdc_resp-reg_receiver"/>
</dbReference>
<sequence>MKSLNILLVEDNESDIILVKEALKGVEVVKSIIDLRNGKEAVSYLKKLPPYENATLPDLILLDINMPIMDGLEALAQIKVDEKIKHIPVIILTTSSRKEDIFKAYSEHSNSYIIKPNDYTELEKVAEVIRDYWQNTVKLPKD</sequence>
<dbReference type="STRING" id="279360.MB14_07315"/>
<dbReference type="AlphaFoldDB" id="A0A150X8D9"/>
<dbReference type="RefSeq" id="WP_062592535.1">
    <property type="nucleotide sequence ID" value="NZ_LQZQ01000045.1"/>
</dbReference>
<feature type="modified residue" description="4-aspartylphosphate" evidence="1">
    <location>
        <position position="63"/>
    </location>
</feature>
<evidence type="ECO:0000313" key="3">
    <source>
        <dbReference type="EMBL" id="KYG75001.1"/>
    </source>
</evidence>
<dbReference type="EMBL" id="LQZQ01000045">
    <property type="protein sequence ID" value="KYG75001.1"/>
    <property type="molecule type" value="Genomic_DNA"/>
</dbReference>
<organism evidence="3 4">
    <name type="scientific">Roseivirga ehrenbergii (strain DSM 102268 / JCM 13514 / KCTC 12282 / NCIMB 14502 / KMM 6017)</name>
    <dbReference type="NCBI Taxonomy" id="279360"/>
    <lineage>
        <taxon>Bacteria</taxon>
        <taxon>Pseudomonadati</taxon>
        <taxon>Bacteroidota</taxon>
        <taxon>Cytophagia</taxon>
        <taxon>Cytophagales</taxon>
        <taxon>Roseivirgaceae</taxon>
        <taxon>Roseivirga</taxon>
    </lineage>
</organism>
<keyword evidence="4" id="KW-1185">Reference proteome</keyword>
<protein>
    <submittedName>
        <fullName evidence="3">Response regulator receiver protein</fullName>
    </submittedName>
</protein>
<reference evidence="3" key="1">
    <citation type="submission" date="2016-01" db="EMBL/GenBank/DDBJ databases">
        <title>Genome sequencing of Roseivirga ehrenbergii KMM 6017.</title>
        <authorList>
            <person name="Selvaratnam C."/>
            <person name="Thevarajoo S."/>
            <person name="Goh K.M."/>
            <person name="Ee R."/>
            <person name="Chan K.-G."/>
            <person name="Chong C.S."/>
        </authorList>
    </citation>
    <scope>NUCLEOTIDE SEQUENCE [LARGE SCALE GENOMIC DNA]</scope>
    <source>
        <strain evidence="3">KMM 6017</strain>
    </source>
</reference>
<dbReference type="Pfam" id="PF00072">
    <property type="entry name" value="Response_reg"/>
    <property type="match status" value="1"/>
</dbReference>
<dbReference type="SMART" id="SM00448">
    <property type="entry name" value="REC"/>
    <property type="match status" value="1"/>
</dbReference>
<dbReference type="SUPFAM" id="SSF52172">
    <property type="entry name" value="CheY-like"/>
    <property type="match status" value="1"/>
</dbReference>
<accession>A0A150X8D9</accession>
<feature type="domain" description="Response regulatory" evidence="2">
    <location>
        <begin position="5"/>
        <end position="130"/>
    </location>
</feature>
<evidence type="ECO:0000259" key="2">
    <source>
        <dbReference type="PROSITE" id="PS50110"/>
    </source>
</evidence>